<keyword evidence="6 7" id="KW-0472">Membrane</keyword>
<keyword evidence="4 7" id="KW-0812">Transmembrane</keyword>
<organism evidence="9 10">
    <name type="scientific">Neobacillus niacini</name>
    <dbReference type="NCBI Taxonomy" id="86668"/>
    <lineage>
        <taxon>Bacteria</taxon>
        <taxon>Bacillati</taxon>
        <taxon>Bacillota</taxon>
        <taxon>Bacilli</taxon>
        <taxon>Bacillales</taxon>
        <taxon>Bacillaceae</taxon>
        <taxon>Neobacillus</taxon>
    </lineage>
</organism>
<evidence type="ECO:0000256" key="7">
    <source>
        <dbReference type="SAM" id="Phobius"/>
    </source>
</evidence>
<evidence type="ECO:0000313" key="9">
    <source>
        <dbReference type="EMBL" id="NYE09538.1"/>
    </source>
</evidence>
<comment type="similarity">
    <text evidence="2">Belongs to the UPF0702 family.</text>
</comment>
<proteinExistence type="inferred from homology"/>
<feature type="domain" description="YetF C-terminal" evidence="8">
    <location>
        <begin position="104"/>
        <end position="175"/>
    </location>
</feature>
<dbReference type="GO" id="GO:0005886">
    <property type="term" value="C:plasma membrane"/>
    <property type="evidence" value="ECO:0007669"/>
    <property type="project" value="UniProtKB-SubCell"/>
</dbReference>
<protein>
    <submittedName>
        <fullName evidence="9">Uncharacterized membrane protein YcaP (DUF421 family)</fullName>
    </submittedName>
</protein>
<evidence type="ECO:0000256" key="2">
    <source>
        <dbReference type="ARBA" id="ARBA00006448"/>
    </source>
</evidence>
<dbReference type="PANTHER" id="PTHR34582:SF2">
    <property type="entry name" value="UPF0702 TRANSMEMBRANE PROTEIN YDFR"/>
    <property type="match status" value="1"/>
</dbReference>
<evidence type="ECO:0000256" key="3">
    <source>
        <dbReference type="ARBA" id="ARBA00022475"/>
    </source>
</evidence>
<dbReference type="AlphaFoldDB" id="A0A852TR91"/>
<name>A0A852TR91_9BACI</name>
<dbReference type="Gene3D" id="3.30.240.20">
    <property type="entry name" value="bsu07140 like domains"/>
    <property type="match status" value="1"/>
</dbReference>
<evidence type="ECO:0000256" key="4">
    <source>
        <dbReference type="ARBA" id="ARBA00022692"/>
    </source>
</evidence>
<feature type="transmembrane region" description="Helical" evidence="7">
    <location>
        <begin position="81"/>
        <end position="102"/>
    </location>
</feature>
<accession>A0A852TR91</accession>
<dbReference type="Pfam" id="PF04239">
    <property type="entry name" value="DUF421"/>
    <property type="match status" value="1"/>
</dbReference>
<evidence type="ECO:0000256" key="6">
    <source>
        <dbReference type="ARBA" id="ARBA00023136"/>
    </source>
</evidence>
<dbReference type="EMBL" id="JACCBX010000024">
    <property type="protein sequence ID" value="NYE09538.1"/>
    <property type="molecule type" value="Genomic_DNA"/>
</dbReference>
<dbReference type="InterPro" id="IPR023090">
    <property type="entry name" value="UPF0702_alpha/beta_dom_sf"/>
</dbReference>
<dbReference type="PANTHER" id="PTHR34582">
    <property type="entry name" value="UPF0702 TRANSMEMBRANE PROTEIN YCAP"/>
    <property type="match status" value="1"/>
</dbReference>
<comment type="caution">
    <text evidence="9">The sequence shown here is derived from an EMBL/GenBank/DDBJ whole genome shotgun (WGS) entry which is preliminary data.</text>
</comment>
<comment type="subcellular location">
    <subcellularLocation>
        <location evidence="1">Cell membrane</location>
        <topology evidence="1">Multi-pass membrane protein</topology>
    </subcellularLocation>
</comment>
<sequence>MQLTNNNKKFEGMRVMMNFLDDLPTLPYIFKALLIFLAALMLLRIAGKRSLAETTVSEAVLRISIGAVLIQPLALRNEWEAIYAGTLLIIGIVILAKIQIWIPKSRKFINGVPSVLINDGQMKLEELKKARLTTDELQSALRLKNIGNVEDVELAVLESNGKISTTLKPNKAPATKEDIQKILDILAQNGIRPSSQNQSEAKTPPLFQEAYDEGDIVDVKPQIH</sequence>
<reference evidence="10" key="2">
    <citation type="submission" date="2020-08" db="EMBL/GenBank/DDBJ databases">
        <title>The Agave Microbiome: Exploring the role of microbial communities in plant adaptations to desert environments.</title>
        <authorList>
            <person name="Partida-Martinez L.P."/>
        </authorList>
    </citation>
    <scope>NUCLEOTIDE SEQUENCE [LARGE SCALE GENOMIC DNA]</scope>
    <source>
        <strain evidence="10">AT2.8</strain>
    </source>
</reference>
<evidence type="ECO:0000256" key="5">
    <source>
        <dbReference type="ARBA" id="ARBA00022989"/>
    </source>
</evidence>
<evidence type="ECO:0000313" key="10">
    <source>
        <dbReference type="Proteomes" id="UP000548423"/>
    </source>
</evidence>
<reference evidence="10" key="1">
    <citation type="submission" date="2020-07" db="EMBL/GenBank/DDBJ databases">
        <authorList>
            <person name="Partida-Martinez L."/>
            <person name="Huntemann M."/>
            <person name="Clum A."/>
            <person name="Wang J."/>
            <person name="Palaniappan K."/>
            <person name="Ritter S."/>
            <person name="Chen I.-M."/>
            <person name="Stamatis D."/>
            <person name="Reddy T."/>
            <person name="O'Malley R."/>
            <person name="Daum C."/>
            <person name="Shapiro N."/>
            <person name="Ivanova N."/>
            <person name="Kyrpides N."/>
            <person name="Woyke T."/>
        </authorList>
    </citation>
    <scope>NUCLEOTIDE SEQUENCE [LARGE SCALE GENOMIC DNA]</scope>
    <source>
        <strain evidence="10">AT2.8</strain>
    </source>
</reference>
<keyword evidence="3" id="KW-1003">Cell membrane</keyword>
<gene>
    <name evidence="9" type="ORF">F4694_006440</name>
</gene>
<keyword evidence="5 7" id="KW-1133">Transmembrane helix</keyword>
<evidence type="ECO:0000256" key="1">
    <source>
        <dbReference type="ARBA" id="ARBA00004651"/>
    </source>
</evidence>
<dbReference type="Proteomes" id="UP000548423">
    <property type="component" value="Unassembled WGS sequence"/>
</dbReference>
<dbReference type="InterPro" id="IPR007353">
    <property type="entry name" value="DUF421"/>
</dbReference>
<feature type="transmembrane region" description="Helical" evidence="7">
    <location>
        <begin position="28"/>
        <end position="47"/>
    </location>
</feature>
<evidence type="ECO:0000259" key="8">
    <source>
        <dbReference type="Pfam" id="PF04239"/>
    </source>
</evidence>